<dbReference type="HOGENOM" id="CLU_069787_0_0_9"/>
<dbReference type="eggNOG" id="COG1300">
    <property type="taxonomic scope" value="Bacteria"/>
</dbReference>
<keyword evidence="4" id="KW-1185">Reference proteome</keyword>
<dbReference type="KEGG" id="sth:STH461"/>
<dbReference type="PANTHER" id="PTHR35337">
    <property type="entry name" value="SLR1478 PROTEIN"/>
    <property type="match status" value="1"/>
</dbReference>
<sequence>MARRQEAWQELAGILAAAERRGPRRLSLEQVERLGLLYRRAASDLAYARTYFPNGQATAYLNQLVSRAHNLIYAEEPQRLRSLWRLFAHTVPATVRGAWRPLLLSAVLMGLGGLVGFFAILSDPNLAEALVPPELRHHEATAPDGDIFPVQFRSLIGTAILINNVRVGVMAFGLGITLGVGTALVLLYNGLIVGALAAHYFRAGLSFSFWALILPHGVLELMALFLAGAAGFCLGWPLVAPGRLTRGAAFRSGARRAGILILGSLPLFMVAAAIEGFITPMGSLSEWGKYGVALVTGALGVAYWALGGRRAAGAPADTDAQAPPAGTGSTAAPVP</sequence>
<dbReference type="InterPro" id="IPR002798">
    <property type="entry name" value="SpoIIM-like"/>
</dbReference>
<dbReference type="Proteomes" id="UP000000417">
    <property type="component" value="Chromosome"/>
</dbReference>
<evidence type="ECO:0000313" key="4">
    <source>
        <dbReference type="Proteomes" id="UP000000417"/>
    </source>
</evidence>
<feature type="region of interest" description="Disordered" evidence="1">
    <location>
        <begin position="315"/>
        <end position="335"/>
    </location>
</feature>
<protein>
    <submittedName>
        <fullName evidence="3">Putative chromate reductase</fullName>
    </submittedName>
</protein>
<feature type="transmembrane region" description="Helical" evidence="2">
    <location>
        <begin position="167"/>
        <end position="188"/>
    </location>
</feature>
<feature type="transmembrane region" description="Helical" evidence="2">
    <location>
        <begin position="200"/>
        <end position="218"/>
    </location>
</feature>
<dbReference type="PANTHER" id="PTHR35337:SF1">
    <property type="entry name" value="SLR1478 PROTEIN"/>
    <property type="match status" value="1"/>
</dbReference>
<dbReference type="Pfam" id="PF01944">
    <property type="entry name" value="SpoIIM"/>
    <property type="match status" value="1"/>
</dbReference>
<keyword evidence="2" id="KW-0812">Transmembrane</keyword>
<proteinExistence type="predicted"/>
<feature type="transmembrane region" description="Helical" evidence="2">
    <location>
        <begin position="257"/>
        <end position="278"/>
    </location>
</feature>
<accession>Q67S97</accession>
<feature type="transmembrane region" description="Helical" evidence="2">
    <location>
        <begin position="224"/>
        <end position="245"/>
    </location>
</feature>
<reference evidence="3 4" key="1">
    <citation type="journal article" date="2004" name="Nucleic Acids Res.">
        <title>Genome sequence of Symbiobacterium thermophilum, an uncultivable bacterium that depends on microbial commensalism.</title>
        <authorList>
            <person name="Ueda K."/>
            <person name="Yamashita A."/>
            <person name="Ishikawa J."/>
            <person name="Shimada M."/>
            <person name="Watsuji T."/>
            <person name="Morimura K."/>
            <person name="Ikeda H."/>
            <person name="Hattori M."/>
            <person name="Beppu T."/>
        </authorList>
    </citation>
    <scope>NUCLEOTIDE SEQUENCE [LARGE SCALE GENOMIC DNA]</scope>
    <source>
        <strain evidence="4">T / IAM 14863</strain>
    </source>
</reference>
<feature type="transmembrane region" description="Helical" evidence="2">
    <location>
        <begin position="102"/>
        <end position="121"/>
    </location>
</feature>
<dbReference type="STRING" id="292459.STH461"/>
<evidence type="ECO:0000313" key="3">
    <source>
        <dbReference type="EMBL" id="BAD39446.1"/>
    </source>
</evidence>
<evidence type="ECO:0000256" key="2">
    <source>
        <dbReference type="SAM" id="Phobius"/>
    </source>
</evidence>
<evidence type="ECO:0000256" key="1">
    <source>
        <dbReference type="SAM" id="MobiDB-lite"/>
    </source>
</evidence>
<gene>
    <name evidence="3" type="ordered locus">STH461</name>
</gene>
<organism evidence="3 4">
    <name type="scientific">Symbiobacterium thermophilum (strain DSM 24528 / JCM 14929 / IAM 14863 / T)</name>
    <dbReference type="NCBI Taxonomy" id="292459"/>
    <lineage>
        <taxon>Bacteria</taxon>
        <taxon>Bacillati</taxon>
        <taxon>Bacillota</taxon>
        <taxon>Clostridia</taxon>
        <taxon>Eubacteriales</taxon>
        <taxon>Symbiobacteriaceae</taxon>
        <taxon>Symbiobacterium</taxon>
    </lineage>
</organism>
<keyword evidence="2" id="KW-1133">Transmembrane helix</keyword>
<keyword evidence="2" id="KW-0472">Membrane</keyword>
<feature type="transmembrane region" description="Helical" evidence="2">
    <location>
        <begin position="290"/>
        <end position="306"/>
    </location>
</feature>
<dbReference type="AlphaFoldDB" id="Q67S97"/>
<name>Q67S97_SYMTH</name>
<dbReference type="EMBL" id="AP006840">
    <property type="protein sequence ID" value="BAD39446.1"/>
    <property type="molecule type" value="Genomic_DNA"/>
</dbReference>